<dbReference type="EMBL" id="BAABFT010000008">
    <property type="protein sequence ID" value="GAA4327475.1"/>
    <property type="molecule type" value="Genomic_DNA"/>
</dbReference>
<comment type="caution">
    <text evidence="1">The sequence shown here is derived from an EMBL/GenBank/DDBJ whole genome shotgun (WGS) entry which is preliminary data.</text>
</comment>
<sequence>MAKEKEKGEAAENPHLNPALAGKYRIVGTHCPVILNTTIGDIDFRTLTEEQAEQLVADGMIYIERV</sequence>
<reference evidence="2" key="1">
    <citation type="journal article" date="2019" name="Int. J. Syst. Evol. Microbiol.">
        <title>The Global Catalogue of Microorganisms (GCM) 10K type strain sequencing project: providing services to taxonomists for standard genome sequencing and annotation.</title>
        <authorList>
            <consortium name="The Broad Institute Genomics Platform"/>
            <consortium name="The Broad Institute Genome Sequencing Center for Infectious Disease"/>
            <person name="Wu L."/>
            <person name="Ma J."/>
        </authorList>
    </citation>
    <scope>NUCLEOTIDE SEQUENCE [LARGE SCALE GENOMIC DNA]</scope>
    <source>
        <strain evidence="2">JCM 17705</strain>
    </source>
</reference>
<evidence type="ECO:0000313" key="2">
    <source>
        <dbReference type="Proteomes" id="UP001500582"/>
    </source>
</evidence>
<dbReference type="Proteomes" id="UP001500582">
    <property type="component" value="Unassembled WGS sequence"/>
</dbReference>
<keyword evidence="2" id="KW-1185">Reference proteome</keyword>
<evidence type="ECO:0000313" key="1">
    <source>
        <dbReference type="EMBL" id="GAA4327475.1"/>
    </source>
</evidence>
<name>A0ABP8GNE7_9SPHI</name>
<accession>A0ABP8GNE7</accession>
<protein>
    <submittedName>
        <fullName evidence="1">Uncharacterized protein</fullName>
    </submittedName>
</protein>
<dbReference type="RefSeq" id="WP_345212024.1">
    <property type="nucleotide sequence ID" value="NZ_BAABFT010000008.1"/>
</dbReference>
<organism evidence="1 2">
    <name type="scientific">Mucilaginibacter gynuensis</name>
    <dbReference type="NCBI Taxonomy" id="1302236"/>
    <lineage>
        <taxon>Bacteria</taxon>
        <taxon>Pseudomonadati</taxon>
        <taxon>Bacteroidota</taxon>
        <taxon>Sphingobacteriia</taxon>
        <taxon>Sphingobacteriales</taxon>
        <taxon>Sphingobacteriaceae</taxon>
        <taxon>Mucilaginibacter</taxon>
    </lineage>
</organism>
<gene>
    <name evidence="1" type="ORF">GCM10023149_30880</name>
</gene>
<proteinExistence type="predicted"/>